<evidence type="ECO:0000313" key="1">
    <source>
        <dbReference type="EMBL" id="RWS18183.1"/>
    </source>
</evidence>
<dbReference type="VEuPathDB" id="VectorBase:LDEU013857"/>
<dbReference type="Proteomes" id="UP000288716">
    <property type="component" value="Unassembled WGS sequence"/>
</dbReference>
<reference evidence="1 2" key="1">
    <citation type="journal article" date="2018" name="Gigascience">
        <title>Genomes of trombidid mites reveal novel predicted allergens and laterally-transferred genes associated with secondary metabolism.</title>
        <authorList>
            <person name="Dong X."/>
            <person name="Chaisiri K."/>
            <person name="Xia D."/>
            <person name="Armstrong S.D."/>
            <person name="Fang Y."/>
            <person name="Donnelly M.J."/>
            <person name="Kadowaki T."/>
            <person name="McGarry J.W."/>
            <person name="Darby A.C."/>
            <person name="Makepeace B.L."/>
        </authorList>
    </citation>
    <scope>NUCLEOTIDE SEQUENCE [LARGE SCALE GENOMIC DNA]</scope>
    <source>
        <strain evidence="1">UoL-UT</strain>
    </source>
</reference>
<keyword evidence="2" id="KW-1185">Reference proteome</keyword>
<organism evidence="1 2">
    <name type="scientific">Leptotrombidium deliense</name>
    <dbReference type="NCBI Taxonomy" id="299467"/>
    <lineage>
        <taxon>Eukaryota</taxon>
        <taxon>Metazoa</taxon>
        <taxon>Ecdysozoa</taxon>
        <taxon>Arthropoda</taxon>
        <taxon>Chelicerata</taxon>
        <taxon>Arachnida</taxon>
        <taxon>Acari</taxon>
        <taxon>Acariformes</taxon>
        <taxon>Trombidiformes</taxon>
        <taxon>Prostigmata</taxon>
        <taxon>Anystina</taxon>
        <taxon>Parasitengona</taxon>
        <taxon>Trombiculoidea</taxon>
        <taxon>Trombiculidae</taxon>
        <taxon>Leptotrombidium</taxon>
    </lineage>
</organism>
<feature type="non-terminal residue" evidence="1">
    <location>
        <position position="145"/>
    </location>
</feature>
<dbReference type="EMBL" id="NCKV01044466">
    <property type="protein sequence ID" value="RWS18183.1"/>
    <property type="molecule type" value="Genomic_DNA"/>
</dbReference>
<sequence length="145" mass="16913">SGLNAKLNTSLKQSIEVRWDSTLEMVQSVNKNIASIKTLECNDKQRKEIENYLQQINESLLKKIEEILSPFKLIRQTLCEEKSPTFHLVLPSKYKLIEQCSSSLRDDLIIRTFKEKLCKNISHYFIISDYHICASFLTPRFKSLT</sequence>
<dbReference type="InterPro" id="IPR012337">
    <property type="entry name" value="RNaseH-like_sf"/>
</dbReference>
<comment type="caution">
    <text evidence="1">The sequence shown here is derived from an EMBL/GenBank/DDBJ whole genome shotgun (WGS) entry which is preliminary data.</text>
</comment>
<name>A0A443RSC7_9ACAR</name>
<evidence type="ECO:0000313" key="2">
    <source>
        <dbReference type="Proteomes" id="UP000288716"/>
    </source>
</evidence>
<dbReference type="OrthoDB" id="1607513at2759"/>
<gene>
    <name evidence="1" type="ORF">B4U80_14669</name>
</gene>
<dbReference type="SUPFAM" id="SSF53098">
    <property type="entry name" value="Ribonuclease H-like"/>
    <property type="match status" value="1"/>
</dbReference>
<accession>A0A443RSC7</accession>
<dbReference type="STRING" id="299467.A0A443RSC7"/>
<protein>
    <submittedName>
        <fullName evidence="1">Uncharacterized protein</fullName>
    </submittedName>
</protein>
<dbReference type="AlphaFoldDB" id="A0A443RSC7"/>
<proteinExistence type="predicted"/>
<feature type="non-terminal residue" evidence="1">
    <location>
        <position position="1"/>
    </location>
</feature>